<sequence length="391" mass="45028">MAWWEAVGMLVGLKLRKMQRELRKAKMRIEELEQCPALPSPPPPSPFPSFSTALHLSCQSSRLEFMSAKEDSNPAMQILSPPSCLLGESLTLSLLPCDDHSCKMSDSFVSAKKGGQVEEKLKLHIILEPIIRHIESHVENMVSLCTKAKHAYQEQLQLIQQQSAHLERTCTQLSVERDRAISERNALEAEMMEQSKLIHELELLSCDAIPELRAAQLKLEEQLAEKEYMLEALRRAEGERIQSTFPSTPTADSSKFREEAMMHGLKMVEEERRRNSVERNTYLRKIRFLESELQEAEGQLDIKVKECDEWREAAEELSREVTREQSCKEQLSEEMLELKQDRDLLVIREEAQSEMVQDLLRMLRAVAPPPPVARRRSRIPWWPTKSRSCVG</sequence>
<dbReference type="PaxDb" id="55529-EKX31653"/>
<feature type="coiled-coil region" evidence="1">
    <location>
        <begin position="279"/>
        <end position="348"/>
    </location>
</feature>
<gene>
    <name evidence="2" type="ORF">GUITHDRAFT_156519</name>
</gene>
<keyword evidence="1" id="KW-0175">Coiled coil</keyword>
<evidence type="ECO:0000313" key="4">
    <source>
        <dbReference type="Proteomes" id="UP000011087"/>
    </source>
</evidence>
<dbReference type="KEGG" id="gtt:GUITHDRAFT_156519"/>
<evidence type="ECO:0000256" key="1">
    <source>
        <dbReference type="SAM" id="Coils"/>
    </source>
</evidence>
<reference evidence="3" key="3">
    <citation type="submission" date="2015-06" db="UniProtKB">
        <authorList>
            <consortium name="EnsemblProtists"/>
        </authorList>
    </citation>
    <scope>IDENTIFICATION</scope>
</reference>
<evidence type="ECO:0000313" key="2">
    <source>
        <dbReference type="EMBL" id="EKX31653.1"/>
    </source>
</evidence>
<organism evidence="2">
    <name type="scientific">Guillardia theta (strain CCMP2712)</name>
    <name type="common">Cryptophyte</name>
    <dbReference type="NCBI Taxonomy" id="905079"/>
    <lineage>
        <taxon>Eukaryota</taxon>
        <taxon>Cryptophyceae</taxon>
        <taxon>Pyrenomonadales</taxon>
        <taxon>Geminigeraceae</taxon>
        <taxon>Guillardia</taxon>
    </lineage>
</organism>
<accession>L1I5W4</accession>
<proteinExistence type="predicted"/>
<protein>
    <submittedName>
        <fullName evidence="2 3">Uncharacterized protein</fullName>
    </submittedName>
</protein>
<name>L1I5W4_GUITC</name>
<evidence type="ECO:0000313" key="3">
    <source>
        <dbReference type="EnsemblProtists" id="EKX31653"/>
    </source>
</evidence>
<reference evidence="2 4" key="1">
    <citation type="journal article" date="2012" name="Nature">
        <title>Algal genomes reveal evolutionary mosaicism and the fate of nucleomorphs.</title>
        <authorList>
            <consortium name="DOE Joint Genome Institute"/>
            <person name="Curtis B.A."/>
            <person name="Tanifuji G."/>
            <person name="Burki F."/>
            <person name="Gruber A."/>
            <person name="Irimia M."/>
            <person name="Maruyama S."/>
            <person name="Arias M.C."/>
            <person name="Ball S.G."/>
            <person name="Gile G.H."/>
            <person name="Hirakawa Y."/>
            <person name="Hopkins J.F."/>
            <person name="Kuo A."/>
            <person name="Rensing S.A."/>
            <person name="Schmutz J."/>
            <person name="Symeonidi A."/>
            <person name="Elias M."/>
            <person name="Eveleigh R.J."/>
            <person name="Herman E.K."/>
            <person name="Klute M.J."/>
            <person name="Nakayama T."/>
            <person name="Obornik M."/>
            <person name="Reyes-Prieto A."/>
            <person name="Armbrust E.V."/>
            <person name="Aves S.J."/>
            <person name="Beiko R.G."/>
            <person name="Coutinho P."/>
            <person name="Dacks J.B."/>
            <person name="Durnford D.G."/>
            <person name="Fast N.M."/>
            <person name="Green B.R."/>
            <person name="Grisdale C.J."/>
            <person name="Hempel F."/>
            <person name="Henrissat B."/>
            <person name="Hoppner M.P."/>
            <person name="Ishida K."/>
            <person name="Kim E."/>
            <person name="Koreny L."/>
            <person name="Kroth P.G."/>
            <person name="Liu Y."/>
            <person name="Malik S.B."/>
            <person name="Maier U.G."/>
            <person name="McRose D."/>
            <person name="Mock T."/>
            <person name="Neilson J.A."/>
            <person name="Onodera N.T."/>
            <person name="Poole A.M."/>
            <person name="Pritham E.J."/>
            <person name="Richards T.A."/>
            <person name="Rocap G."/>
            <person name="Roy S.W."/>
            <person name="Sarai C."/>
            <person name="Schaack S."/>
            <person name="Shirato S."/>
            <person name="Slamovits C.H."/>
            <person name="Spencer D.F."/>
            <person name="Suzuki S."/>
            <person name="Worden A.Z."/>
            <person name="Zauner S."/>
            <person name="Barry K."/>
            <person name="Bell C."/>
            <person name="Bharti A.K."/>
            <person name="Crow J.A."/>
            <person name="Grimwood J."/>
            <person name="Kramer R."/>
            <person name="Lindquist E."/>
            <person name="Lucas S."/>
            <person name="Salamov A."/>
            <person name="McFadden G.I."/>
            <person name="Lane C.E."/>
            <person name="Keeling P.J."/>
            <person name="Gray M.W."/>
            <person name="Grigoriev I.V."/>
            <person name="Archibald J.M."/>
        </authorList>
    </citation>
    <scope>NUCLEOTIDE SEQUENCE</scope>
    <source>
        <strain evidence="2 4">CCMP2712</strain>
    </source>
</reference>
<dbReference type="RefSeq" id="XP_005818633.1">
    <property type="nucleotide sequence ID" value="XM_005818576.1"/>
</dbReference>
<dbReference type="HOGENOM" id="CLU_706863_0_0_1"/>
<dbReference type="EnsemblProtists" id="EKX31653">
    <property type="protein sequence ID" value="EKX31653"/>
    <property type="gene ID" value="GUITHDRAFT_156519"/>
</dbReference>
<reference evidence="4" key="2">
    <citation type="submission" date="2012-11" db="EMBL/GenBank/DDBJ databases">
        <authorList>
            <person name="Kuo A."/>
            <person name="Curtis B.A."/>
            <person name="Tanifuji G."/>
            <person name="Burki F."/>
            <person name="Gruber A."/>
            <person name="Irimia M."/>
            <person name="Maruyama S."/>
            <person name="Arias M.C."/>
            <person name="Ball S.G."/>
            <person name="Gile G.H."/>
            <person name="Hirakawa Y."/>
            <person name="Hopkins J.F."/>
            <person name="Rensing S.A."/>
            <person name="Schmutz J."/>
            <person name="Symeonidi A."/>
            <person name="Elias M."/>
            <person name="Eveleigh R.J."/>
            <person name="Herman E.K."/>
            <person name="Klute M.J."/>
            <person name="Nakayama T."/>
            <person name="Obornik M."/>
            <person name="Reyes-Prieto A."/>
            <person name="Armbrust E.V."/>
            <person name="Aves S.J."/>
            <person name="Beiko R.G."/>
            <person name="Coutinho P."/>
            <person name="Dacks J.B."/>
            <person name="Durnford D.G."/>
            <person name="Fast N.M."/>
            <person name="Green B.R."/>
            <person name="Grisdale C."/>
            <person name="Hempe F."/>
            <person name="Henrissat B."/>
            <person name="Hoppner M.P."/>
            <person name="Ishida K.-I."/>
            <person name="Kim E."/>
            <person name="Koreny L."/>
            <person name="Kroth P.G."/>
            <person name="Liu Y."/>
            <person name="Malik S.-B."/>
            <person name="Maier U.G."/>
            <person name="McRose D."/>
            <person name="Mock T."/>
            <person name="Neilson J.A."/>
            <person name="Onodera N.T."/>
            <person name="Poole A.M."/>
            <person name="Pritham E.J."/>
            <person name="Richards T.A."/>
            <person name="Rocap G."/>
            <person name="Roy S.W."/>
            <person name="Sarai C."/>
            <person name="Schaack S."/>
            <person name="Shirato S."/>
            <person name="Slamovits C.H."/>
            <person name="Spencer D.F."/>
            <person name="Suzuki S."/>
            <person name="Worden A.Z."/>
            <person name="Zauner S."/>
            <person name="Barry K."/>
            <person name="Bell C."/>
            <person name="Bharti A.K."/>
            <person name="Crow J.A."/>
            <person name="Grimwood J."/>
            <person name="Kramer R."/>
            <person name="Lindquist E."/>
            <person name="Lucas S."/>
            <person name="Salamov A."/>
            <person name="McFadden G.I."/>
            <person name="Lane C.E."/>
            <person name="Keeling P.J."/>
            <person name="Gray M.W."/>
            <person name="Grigoriev I.V."/>
            <person name="Archibald J.M."/>
        </authorList>
    </citation>
    <scope>NUCLEOTIDE SEQUENCE</scope>
    <source>
        <strain evidence="4">CCMP2712</strain>
    </source>
</reference>
<dbReference type="EMBL" id="JH993251">
    <property type="protein sequence ID" value="EKX31653.1"/>
    <property type="molecule type" value="Genomic_DNA"/>
</dbReference>
<dbReference type="AlphaFoldDB" id="L1I5W4"/>
<dbReference type="GeneID" id="17288379"/>
<feature type="coiled-coil region" evidence="1">
    <location>
        <begin position="149"/>
        <end position="239"/>
    </location>
</feature>
<keyword evidence="4" id="KW-1185">Reference proteome</keyword>
<dbReference type="Proteomes" id="UP000011087">
    <property type="component" value="Unassembled WGS sequence"/>
</dbReference>